<dbReference type="EMBL" id="FN649732">
    <property type="protein sequence ID" value="CBN74002.1"/>
    <property type="molecule type" value="Genomic_DNA"/>
</dbReference>
<dbReference type="SUPFAM" id="SSF81338">
    <property type="entry name" value="Aquaporin-like"/>
    <property type="match status" value="1"/>
</dbReference>
<dbReference type="PANTHER" id="PTHR19139">
    <property type="entry name" value="AQUAPORIN TRANSPORTER"/>
    <property type="match status" value="1"/>
</dbReference>
<dbReference type="InterPro" id="IPR022357">
    <property type="entry name" value="MIP_CS"/>
</dbReference>
<name>D8LTV5_ECTSI</name>
<protein>
    <submittedName>
        <fullName evidence="10">Aquaporin</fullName>
    </submittedName>
</protein>
<evidence type="ECO:0000256" key="2">
    <source>
        <dbReference type="ARBA" id="ARBA00006175"/>
    </source>
</evidence>
<evidence type="ECO:0000256" key="9">
    <source>
        <dbReference type="SAM" id="Phobius"/>
    </source>
</evidence>
<dbReference type="Proteomes" id="UP000002630">
    <property type="component" value="Linkage Group LG07"/>
</dbReference>
<sequence>MAQTQMKEREWELGLTSEAQIRQENGTTEPFVGYRLFRSVCGEFLGCMLFLFMVITVARFSDDRTQEGITTEATANILMISAAFGLSIFVLVYIFADVSGAHLNPAVSIGLLVGKRISVERFFLYVIAQMAGATAGAGIASTFLSSTRGGYNALADTVSAADAFGAEVLCTFLLVVTVFAACDGELGRKNAHTGPLLPLVIGMAVLLAHLVLIPIDGASINPARSFATAVTNNEWGDHWVFWVGPLLGGVLATVTWEAILRPDQVIEQEKKVPQAISV</sequence>
<feature type="transmembrane region" description="Helical" evidence="9">
    <location>
        <begin position="73"/>
        <end position="96"/>
    </location>
</feature>
<feature type="transmembrane region" description="Helical" evidence="9">
    <location>
        <begin position="164"/>
        <end position="184"/>
    </location>
</feature>
<evidence type="ECO:0000256" key="1">
    <source>
        <dbReference type="ARBA" id="ARBA00004651"/>
    </source>
</evidence>
<organism evidence="10 11">
    <name type="scientific">Ectocarpus siliculosus</name>
    <name type="common">Brown alga</name>
    <name type="synonym">Conferva siliculosa</name>
    <dbReference type="NCBI Taxonomy" id="2880"/>
    <lineage>
        <taxon>Eukaryota</taxon>
        <taxon>Sar</taxon>
        <taxon>Stramenopiles</taxon>
        <taxon>Ochrophyta</taxon>
        <taxon>PX clade</taxon>
        <taxon>Phaeophyceae</taxon>
        <taxon>Ectocarpales</taxon>
        <taxon>Ectocarpaceae</taxon>
        <taxon>Ectocarpus</taxon>
    </lineage>
</organism>
<dbReference type="PANTHER" id="PTHR19139:SF199">
    <property type="entry name" value="MIP17260P"/>
    <property type="match status" value="1"/>
</dbReference>
<evidence type="ECO:0000313" key="11">
    <source>
        <dbReference type="Proteomes" id="UP000002630"/>
    </source>
</evidence>
<evidence type="ECO:0000256" key="7">
    <source>
        <dbReference type="ARBA" id="ARBA00023136"/>
    </source>
</evidence>
<feature type="transmembrane region" description="Helical" evidence="9">
    <location>
        <begin position="239"/>
        <end position="260"/>
    </location>
</feature>
<dbReference type="STRING" id="2880.D8LTV5"/>
<dbReference type="PRINTS" id="PR00783">
    <property type="entry name" value="MINTRINSICP"/>
</dbReference>
<feature type="transmembrane region" description="Helical" evidence="9">
    <location>
        <begin position="196"/>
        <end position="215"/>
    </location>
</feature>
<evidence type="ECO:0000256" key="5">
    <source>
        <dbReference type="ARBA" id="ARBA00022692"/>
    </source>
</evidence>
<comment type="similarity">
    <text evidence="2 8">Belongs to the MIP/aquaporin (TC 1.A.8) family.</text>
</comment>
<dbReference type="GO" id="GO:0005886">
    <property type="term" value="C:plasma membrane"/>
    <property type="evidence" value="ECO:0007669"/>
    <property type="project" value="UniProtKB-SubCell"/>
</dbReference>
<keyword evidence="11" id="KW-1185">Reference proteome</keyword>
<dbReference type="Pfam" id="PF00230">
    <property type="entry name" value="MIP"/>
    <property type="match status" value="1"/>
</dbReference>
<evidence type="ECO:0000313" key="10">
    <source>
        <dbReference type="EMBL" id="CBN74002.1"/>
    </source>
</evidence>
<comment type="subcellular location">
    <subcellularLocation>
        <location evidence="1">Cell membrane</location>
        <topology evidence="1">Multi-pass membrane protein</topology>
    </subcellularLocation>
</comment>
<gene>
    <name evidence="10" type="ORF">Esi_0009_0205</name>
</gene>
<dbReference type="GO" id="GO:0015250">
    <property type="term" value="F:water channel activity"/>
    <property type="evidence" value="ECO:0007669"/>
    <property type="project" value="TreeGrafter"/>
</dbReference>
<dbReference type="Gene3D" id="1.20.1080.10">
    <property type="entry name" value="Glycerol uptake facilitator protein"/>
    <property type="match status" value="1"/>
</dbReference>
<keyword evidence="6 9" id="KW-1133">Transmembrane helix</keyword>
<dbReference type="InterPro" id="IPR000425">
    <property type="entry name" value="MIP"/>
</dbReference>
<dbReference type="eggNOG" id="KOG0223">
    <property type="taxonomic scope" value="Eukaryota"/>
</dbReference>
<keyword evidence="4" id="KW-1003">Cell membrane</keyword>
<evidence type="ECO:0000256" key="3">
    <source>
        <dbReference type="ARBA" id="ARBA00022448"/>
    </source>
</evidence>
<dbReference type="AlphaFoldDB" id="D8LTV5"/>
<dbReference type="InterPro" id="IPR034294">
    <property type="entry name" value="Aquaporin_transptr"/>
</dbReference>
<feature type="transmembrane region" description="Helical" evidence="9">
    <location>
        <begin position="122"/>
        <end position="144"/>
    </location>
</feature>
<dbReference type="PROSITE" id="PS00221">
    <property type="entry name" value="MIP"/>
    <property type="match status" value="1"/>
</dbReference>
<dbReference type="OrthoDB" id="3222at2759"/>
<accession>D8LTV5</accession>
<keyword evidence="7 9" id="KW-0472">Membrane</keyword>
<evidence type="ECO:0000256" key="6">
    <source>
        <dbReference type="ARBA" id="ARBA00022989"/>
    </source>
</evidence>
<dbReference type="EMBL" id="FN649137">
    <property type="protein sequence ID" value="CBN74002.1"/>
    <property type="molecule type" value="Genomic_DNA"/>
</dbReference>
<keyword evidence="3 8" id="KW-0813">Transport</keyword>
<feature type="transmembrane region" description="Helical" evidence="9">
    <location>
        <begin position="44"/>
        <end position="61"/>
    </location>
</feature>
<proteinExistence type="inferred from homology"/>
<evidence type="ECO:0000256" key="4">
    <source>
        <dbReference type="ARBA" id="ARBA00022475"/>
    </source>
</evidence>
<evidence type="ECO:0000256" key="8">
    <source>
        <dbReference type="RuleBase" id="RU000477"/>
    </source>
</evidence>
<dbReference type="SMR" id="D8LTV5"/>
<dbReference type="OMA" id="FKKKMFW"/>
<dbReference type="InterPro" id="IPR023271">
    <property type="entry name" value="Aquaporin-like"/>
</dbReference>
<dbReference type="InParanoid" id="D8LTV5"/>
<reference evidence="10 11" key="1">
    <citation type="journal article" date="2010" name="Nature">
        <title>The Ectocarpus genome and the independent evolution of multicellularity in brown algae.</title>
        <authorList>
            <person name="Cock J.M."/>
            <person name="Sterck L."/>
            <person name="Rouze P."/>
            <person name="Scornet D."/>
            <person name="Allen A.E."/>
            <person name="Amoutzias G."/>
            <person name="Anthouard V."/>
            <person name="Artiguenave F."/>
            <person name="Aury J.M."/>
            <person name="Badger J.H."/>
            <person name="Beszteri B."/>
            <person name="Billiau K."/>
            <person name="Bonnet E."/>
            <person name="Bothwell J.H."/>
            <person name="Bowler C."/>
            <person name="Boyen C."/>
            <person name="Brownlee C."/>
            <person name="Carrano C.J."/>
            <person name="Charrier B."/>
            <person name="Cho G.Y."/>
            <person name="Coelho S.M."/>
            <person name="Collen J."/>
            <person name="Corre E."/>
            <person name="Da Silva C."/>
            <person name="Delage L."/>
            <person name="Delaroque N."/>
            <person name="Dittami S.M."/>
            <person name="Doulbeau S."/>
            <person name="Elias M."/>
            <person name="Farnham G."/>
            <person name="Gachon C.M."/>
            <person name="Gschloessl B."/>
            <person name="Heesch S."/>
            <person name="Jabbari K."/>
            <person name="Jubin C."/>
            <person name="Kawai H."/>
            <person name="Kimura K."/>
            <person name="Kloareg B."/>
            <person name="Kupper F.C."/>
            <person name="Lang D."/>
            <person name="Le Bail A."/>
            <person name="Leblanc C."/>
            <person name="Lerouge P."/>
            <person name="Lohr M."/>
            <person name="Lopez P.J."/>
            <person name="Martens C."/>
            <person name="Maumus F."/>
            <person name="Michel G."/>
            <person name="Miranda-Saavedra D."/>
            <person name="Morales J."/>
            <person name="Moreau H."/>
            <person name="Motomura T."/>
            <person name="Nagasato C."/>
            <person name="Napoli C.A."/>
            <person name="Nelson D.R."/>
            <person name="Nyvall-Collen P."/>
            <person name="Peters A.F."/>
            <person name="Pommier C."/>
            <person name="Potin P."/>
            <person name="Poulain J."/>
            <person name="Quesneville H."/>
            <person name="Read B."/>
            <person name="Rensing S.A."/>
            <person name="Ritter A."/>
            <person name="Rousvoal S."/>
            <person name="Samanta M."/>
            <person name="Samson G."/>
            <person name="Schroeder D.C."/>
            <person name="Segurens B."/>
            <person name="Strittmatter M."/>
            <person name="Tonon T."/>
            <person name="Tregear J.W."/>
            <person name="Valentin K."/>
            <person name="von Dassow P."/>
            <person name="Yamagishi T."/>
            <person name="Van de Peer Y."/>
            <person name="Wincker P."/>
        </authorList>
    </citation>
    <scope>NUCLEOTIDE SEQUENCE [LARGE SCALE GENOMIC DNA]</scope>
    <source>
        <strain evidence="11">Ec32 / CCAP1310/4</strain>
    </source>
</reference>
<keyword evidence="5 8" id="KW-0812">Transmembrane</keyword>